<protein>
    <submittedName>
        <fullName evidence="1">Uncharacterized protein</fullName>
    </submittedName>
</protein>
<accession>A0A941J0H2</accession>
<dbReference type="AlphaFoldDB" id="A0A941J0H2"/>
<evidence type="ECO:0000313" key="2">
    <source>
        <dbReference type="Proteomes" id="UP000682308"/>
    </source>
</evidence>
<dbReference type="InterPro" id="IPR046200">
    <property type="entry name" value="DUF6233"/>
</dbReference>
<gene>
    <name evidence="1" type="ORF">KEF29_02955</name>
</gene>
<keyword evidence="2" id="KW-1185">Reference proteome</keyword>
<name>A0A941J0H2_9ACTN</name>
<organism evidence="1 2">
    <name type="scientific">Streptomyces tuirus</name>
    <dbReference type="NCBI Taxonomy" id="68278"/>
    <lineage>
        <taxon>Bacteria</taxon>
        <taxon>Bacillati</taxon>
        <taxon>Actinomycetota</taxon>
        <taxon>Actinomycetes</taxon>
        <taxon>Kitasatosporales</taxon>
        <taxon>Streptomycetaceae</taxon>
        <taxon>Streptomyces</taxon>
    </lineage>
</organism>
<comment type="caution">
    <text evidence="1">The sequence shown here is derived from an EMBL/GenBank/DDBJ whole genome shotgun (WGS) entry which is preliminary data.</text>
</comment>
<dbReference type="Pfam" id="PF19746">
    <property type="entry name" value="DUF6233"/>
    <property type="match status" value="1"/>
</dbReference>
<dbReference type="EMBL" id="JAGTPG010000001">
    <property type="protein sequence ID" value="MBR8638567.1"/>
    <property type="molecule type" value="Genomic_DNA"/>
</dbReference>
<proteinExistence type="predicted"/>
<reference evidence="1 2" key="1">
    <citation type="submission" date="2021-04" db="EMBL/GenBank/DDBJ databases">
        <title>Characterization of the biosynthetic gene cluster of new lipopeptides with antitumor activity in the genome of the marine Streptomyces PHM034.</title>
        <authorList>
            <person name="Ceniceros A."/>
            <person name="Canedo L."/>
            <person name="Mendez C."/>
            <person name="Olano C."/>
            <person name="Schleissner C."/>
            <person name="Cuevas C."/>
            <person name="De La Calle F."/>
            <person name="Salas J.A."/>
        </authorList>
    </citation>
    <scope>NUCLEOTIDE SEQUENCE [LARGE SCALE GENOMIC DNA]</scope>
    <source>
        <strain evidence="1 2">PHM034</strain>
    </source>
</reference>
<sequence length="112" mass="12453">MNDLPPDLPRLRTLETWLLLTLDEVRRAITAAEQRDAERQTGLERRPPPPDWLLELGLNRDAPPVQVHCGDCWNSGKRVKGISRDEALRALADGVKACGACRPDSELGFLDG</sequence>
<evidence type="ECO:0000313" key="1">
    <source>
        <dbReference type="EMBL" id="MBR8638567.1"/>
    </source>
</evidence>
<dbReference type="Proteomes" id="UP000682308">
    <property type="component" value="Unassembled WGS sequence"/>
</dbReference>